<evidence type="ECO:0000259" key="3">
    <source>
        <dbReference type="PROSITE" id="PS50173"/>
    </source>
</evidence>
<dbReference type="SUPFAM" id="SSF56672">
    <property type="entry name" value="DNA/RNA polymerases"/>
    <property type="match status" value="1"/>
</dbReference>
<dbReference type="InterPro" id="IPR043128">
    <property type="entry name" value="Rev_trsase/Diguanyl_cyclase"/>
</dbReference>
<proteinExistence type="inferred from homology"/>
<dbReference type="PANTHER" id="PTHR35369">
    <property type="entry name" value="BLR3025 PROTEIN-RELATED"/>
    <property type="match status" value="1"/>
</dbReference>
<dbReference type="CDD" id="cd03468">
    <property type="entry name" value="PolY_like"/>
    <property type="match status" value="1"/>
</dbReference>
<dbReference type="Gene3D" id="3.40.1170.60">
    <property type="match status" value="1"/>
</dbReference>
<protein>
    <submittedName>
        <fullName evidence="4">Protein ImuB</fullName>
    </submittedName>
</protein>
<keyword evidence="5" id="KW-1185">Reference proteome</keyword>
<keyword evidence="2" id="KW-0227">DNA damage</keyword>
<reference evidence="4 5" key="1">
    <citation type="submission" date="2019-07" db="EMBL/GenBank/DDBJ databases">
        <title>Genomic Encyclopedia of Archaeal and Bacterial Type Strains, Phase II (KMG-II): from individual species to whole genera.</title>
        <authorList>
            <person name="Goeker M."/>
        </authorList>
    </citation>
    <scope>NUCLEOTIDE SEQUENCE [LARGE SCALE GENOMIC DNA]</scope>
    <source>
        <strain evidence="4 5">DSM 18850</strain>
    </source>
</reference>
<dbReference type="EMBL" id="VNHX01000010">
    <property type="protein sequence ID" value="TYP95771.1"/>
    <property type="molecule type" value="Genomic_DNA"/>
</dbReference>
<dbReference type="InterPro" id="IPR050356">
    <property type="entry name" value="SulA_CellDiv_inhibitor"/>
</dbReference>
<dbReference type="Gene3D" id="3.30.70.270">
    <property type="match status" value="1"/>
</dbReference>
<comment type="caution">
    <text evidence="4">The sequence shown here is derived from an EMBL/GenBank/DDBJ whole genome shotgun (WGS) entry which is preliminary data.</text>
</comment>
<dbReference type="PANTHER" id="PTHR35369:SF2">
    <property type="entry name" value="BLR3025 PROTEIN"/>
    <property type="match status" value="1"/>
</dbReference>
<comment type="similarity">
    <text evidence="1">Belongs to the DNA polymerase type-Y family.</text>
</comment>
<dbReference type="AlphaFoldDB" id="A0A5S5DIL4"/>
<gene>
    <name evidence="4" type="ORF">BC792_11099</name>
</gene>
<dbReference type="PROSITE" id="PS50173">
    <property type="entry name" value="UMUC"/>
    <property type="match status" value="1"/>
</dbReference>
<accession>A0A5S5DIL4</accession>
<dbReference type="InterPro" id="IPR043502">
    <property type="entry name" value="DNA/RNA_pol_sf"/>
</dbReference>
<evidence type="ECO:0000313" key="5">
    <source>
        <dbReference type="Proteomes" id="UP000325105"/>
    </source>
</evidence>
<evidence type="ECO:0000313" key="4">
    <source>
        <dbReference type="EMBL" id="TYP95771.1"/>
    </source>
</evidence>
<evidence type="ECO:0000256" key="2">
    <source>
        <dbReference type="ARBA" id="ARBA00022763"/>
    </source>
</evidence>
<organism evidence="4 5">
    <name type="scientific">Sphingobacterium allocomposti</name>
    <dbReference type="NCBI Taxonomy" id="415956"/>
    <lineage>
        <taxon>Bacteria</taxon>
        <taxon>Pseudomonadati</taxon>
        <taxon>Bacteroidota</taxon>
        <taxon>Sphingobacteriia</taxon>
        <taxon>Sphingobacteriales</taxon>
        <taxon>Sphingobacteriaceae</taxon>
        <taxon>Sphingobacterium</taxon>
    </lineage>
</organism>
<dbReference type="Proteomes" id="UP000325105">
    <property type="component" value="Unassembled WGS sequence"/>
</dbReference>
<dbReference type="OrthoDB" id="625722at2"/>
<dbReference type="GO" id="GO:0006281">
    <property type="term" value="P:DNA repair"/>
    <property type="evidence" value="ECO:0007669"/>
    <property type="project" value="InterPro"/>
</dbReference>
<evidence type="ECO:0000256" key="1">
    <source>
        <dbReference type="ARBA" id="ARBA00010945"/>
    </source>
</evidence>
<name>A0A5S5DIL4_9SPHI</name>
<dbReference type="Pfam" id="PF00817">
    <property type="entry name" value="IMS"/>
    <property type="match status" value="1"/>
</dbReference>
<sequence length="500" mass="57438">MKRRFAALWFPFLLTDWYTRRRPADRDIPLVSALPKNGRMCITAANAIAQQEGVYAGMVLADAKAAVPQLIMFPDTPDRAATILKHIGLWCIKFTPLAGMDEPGGIILDITGCAHLWGGEMEYVTEIKQQLEKKGYTAKIAVADTIAAAWAMSRYAKQEIILTTNDEYDILHTLPPEALRLDEWIVQRLYKLGFKTIGRFIGMPPATLRRRFGPTLVHRINQLLGRQEEHILPIKPVAPYVERLPCLDPIRTAQGIELAIGKLLDGLCARLTKEGKGVRHAQLSCYRVDGKVLRIEIGTNKPSVSKKHLLELFELKISTIEPALGIELFLLEAVKVDDHTPHQELLWSTNGSFENKALVELLDRFKGRDPYCHINRYVPQEHHWPERAIRAAESLTEKATDTWPQHRPRPIRLLHPPQPIEVTAPIPDYPPLIFRFHGEVYVIKRADGPERIEREWWLEQGEHRDYYVVEDTRGRRYWLFRLGHYVGDRSPNWYLHGYFA</sequence>
<dbReference type="InterPro" id="IPR001126">
    <property type="entry name" value="UmuC"/>
</dbReference>
<feature type="domain" description="UmuC" evidence="3">
    <location>
        <begin position="12"/>
        <end position="74"/>
    </location>
</feature>
<dbReference type="RefSeq" id="WP_148908686.1">
    <property type="nucleotide sequence ID" value="NZ_VNHX01000010.1"/>
</dbReference>